<evidence type="ECO:0000256" key="2">
    <source>
        <dbReference type="ARBA" id="ARBA00022842"/>
    </source>
</evidence>
<keyword evidence="2" id="KW-0460">Magnesium</keyword>
<sequence>MQPDPTTTMIIRCIAADYGGTLTGPAHDEIIGMKPVDELAAVTVRTLHARGLRLVLASNTLPGQDRRPALEAAGIADLFSEVLQSDRLGFAKPAREFYAAVVQAARCAAGQILFVGNNLRHDVAGPLEHGMQAVLIRPHGLATGEELPDGARLVTHFSGLLPLLGEEP</sequence>
<accession>A0A365H8N1</accession>
<dbReference type="RefSeq" id="WP_111866280.1">
    <property type="nucleotide sequence ID" value="NZ_QLYX01000004.1"/>
</dbReference>
<organism evidence="3 4">
    <name type="scientific">Actinomadura craniellae</name>
    <dbReference type="NCBI Taxonomy" id="2231787"/>
    <lineage>
        <taxon>Bacteria</taxon>
        <taxon>Bacillati</taxon>
        <taxon>Actinomycetota</taxon>
        <taxon>Actinomycetes</taxon>
        <taxon>Streptosporangiales</taxon>
        <taxon>Thermomonosporaceae</taxon>
        <taxon>Actinomadura</taxon>
    </lineage>
</organism>
<protein>
    <recommendedName>
        <fullName evidence="5">HAD family hydrolase</fullName>
    </recommendedName>
</protein>
<dbReference type="GO" id="GO:0016787">
    <property type="term" value="F:hydrolase activity"/>
    <property type="evidence" value="ECO:0007669"/>
    <property type="project" value="UniProtKB-KW"/>
</dbReference>
<keyword evidence="4" id="KW-1185">Reference proteome</keyword>
<dbReference type="PANTHER" id="PTHR46470">
    <property type="entry name" value="N-ACYLNEURAMINATE-9-PHOSPHATASE"/>
    <property type="match status" value="1"/>
</dbReference>
<dbReference type="Gene3D" id="3.40.50.1000">
    <property type="entry name" value="HAD superfamily/HAD-like"/>
    <property type="match status" value="1"/>
</dbReference>
<dbReference type="InterPro" id="IPR051400">
    <property type="entry name" value="HAD-like_hydrolase"/>
</dbReference>
<proteinExistence type="predicted"/>
<name>A0A365H8N1_9ACTN</name>
<evidence type="ECO:0008006" key="5">
    <source>
        <dbReference type="Google" id="ProtNLM"/>
    </source>
</evidence>
<dbReference type="InterPro" id="IPR023214">
    <property type="entry name" value="HAD_sf"/>
</dbReference>
<keyword evidence="1" id="KW-0378">Hydrolase</keyword>
<dbReference type="Pfam" id="PF00702">
    <property type="entry name" value="Hydrolase"/>
    <property type="match status" value="1"/>
</dbReference>
<evidence type="ECO:0000313" key="3">
    <source>
        <dbReference type="EMBL" id="RAY15431.1"/>
    </source>
</evidence>
<reference evidence="3 4" key="1">
    <citation type="submission" date="2018-06" db="EMBL/GenBank/DDBJ databases">
        <title>Actinomadura craniellae sp. nov. isolated from marine sponge Craniella sp.</title>
        <authorList>
            <person name="Li L."/>
            <person name="Xu Q.H."/>
            <person name="Lin H.W."/>
            <person name="Lu Y.H."/>
        </authorList>
    </citation>
    <scope>NUCLEOTIDE SEQUENCE [LARGE SCALE GENOMIC DNA]</scope>
    <source>
        <strain evidence="3 4">LHW63021</strain>
    </source>
</reference>
<dbReference type="SUPFAM" id="SSF56784">
    <property type="entry name" value="HAD-like"/>
    <property type="match status" value="1"/>
</dbReference>
<evidence type="ECO:0000313" key="4">
    <source>
        <dbReference type="Proteomes" id="UP000251891"/>
    </source>
</evidence>
<evidence type="ECO:0000256" key="1">
    <source>
        <dbReference type="ARBA" id="ARBA00022801"/>
    </source>
</evidence>
<dbReference type="Proteomes" id="UP000251891">
    <property type="component" value="Unassembled WGS sequence"/>
</dbReference>
<dbReference type="EMBL" id="QLYX01000004">
    <property type="protein sequence ID" value="RAY15431.1"/>
    <property type="molecule type" value="Genomic_DNA"/>
</dbReference>
<comment type="caution">
    <text evidence="3">The sequence shown here is derived from an EMBL/GenBank/DDBJ whole genome shotgun (WGS) entry which is preliminary data.</text>
</comment>
<dbReference type="AlphaFoldDB" id="A0A365H8N1"/>
<dbReference type="OrthoDB" id="3474760at2"/>
<dbReference type="InterPro" id="IPR036412">
    <property type="entry name" value="HAD-like_sf"/>
</dbReference>
<gene>
    <name evidence="3" type="ORF">DPM19_12125</name>
</gene>